<reference evidence="1 2" key="1">
    <citation type="journal article" date="2011" name="PLoS Genet.">
        <title>Finished genome of the fungal wheat pathogen Mycosphaerella graminicola reveals dispensome structure, chromosome plasticity, and stealth pathogenesis.</title>
        <authorList>
            <person name="Goodwin S.B."/>
            <person name="Ben M'barek S."/>
            <person name="Dhillon B."/>
            <person name="Wittenberg A.H.J."/>
            <person name="Crane C.F."/>
            <person name="Hane J.K."/>
            <person name="Foster A.J."/>
            <person name="Van der Lee T.A.J."/>
            <person name="Grimwood J."/>
            <person name="Aerts A."/>
            <person name="Antoniw J."/>
            <person name="Bailey A."/>
            <person name="Bluhm B."/>
            <person name="Bowler J."/>
            <person name="Bristow J."/>
            <person name="van der Burgt A."/>
            <person name="Canto-Canche B."/>
            <person name="Churchill A.C.L."/>
            <person name="Conde-Ferraez L."/>
            <person name="Cools H.J."/>
            <person name="Coutinho P.M."/>
            <person name="Csukai M."/>
            <person name="Dehal P."/>
            <person name="De Wit P."/>
            <person name="Donzelli B."/>
            <person name="van de Geest H.C."/>
            <person name="van Ham R.C.H.J."/>
            <person name="Hammond-Kosack K.E."/>
            <person name="Henrissat B."/>
            <person name="Kilian A."/>
            <person name="Kobayashi A.K."/>
            <person name="Koopmann E."/>
            <person name="Kourmpetis Y."/>
            <person name="Kuzniar A."/>
            <person name="Lindquist E."/>
            <person name="Lombard V."/>
            <person name="Maliepaard C."/>
            <person name="Martins N."/>
            <person name="Mehrabi R."/>
            <person name="Nap J.P.H."/>
            <person name="Ponomarenko A."/>
            <person name="Rudd J.J."/>
            <person name="Salamov A."/>
            <person name="Schmutz J."/>
            <person name="Schouten H.J."/>
            <person name="Shapiro H."/>
            <person name="Stergiopoulos I."/>
            <person name="Torriani S.F.F."/>
            <person name="Tu H."/>
            <person name="de Vries R.P."/>
            <person name="Waalwijk C."/>
            <person name="Ware S.B."/>
            <person name="Wiebenga A."/>
            <person name="Zwiers L.-H."/>
            <person name="Oliver R.P."/>
            <person name="Grigoriev I.V."/>
            <person name="Kema G.H.J."/>
        </authorList>
    </citation>
    <scope>NUCLEOTIDE SEQUENCE [LARGE SCALE GENOMIC DNA]</scope>
    <source>
        <strain evidence="2">CBS 115943 / IPO323</strain>
    </source>
</reference>
<evidence type="ECO:0000313" key="2">
    <source>
        <dbReference type="Proteomes" id="UP000008062"/>
    </source>
</evidence>
<evidence type="ECO:0000313" key="1">
    <source>
        <dbReference type="EMBL" id="EGP85826.1"/>
    </source>
</evidence>
<dbReference type="PANTHER" id="PTHR42085">
    <property type="entry name" value="F-BOX DOMAIN-CONTAINING PROTEIN"/>
    <property type="match status" value="1"/>
</dbReference>
<protein>
    <submittedName>
        <fullName evidence="1">Uncharacterized protein</fullName>
    </submittedName>
</protein>
<dbReference type="EMBL" id="CM001202">
    <property type="protein sequence ID" value="EGP85826.1"/>
    <property type="molecule type" value="Genomic_DNA"/>
</dbReference>
<sequence>MSISSNQIRSADSKRLLTPNECQGTVAKQQLGAETGRTTLQGPSKKSSGIMAQNEVTTVVTVKRPVFRIFDLPAELRSNIYEQFVDDRSISVPLVFGVINLVLRQQQDFALPTVPQGLLAAMPEWARSAGAMVVEVNLKAPRFSTPFLPVRRTKEIDQVHVKRPEASEVEKQIGLSDLREAMGFYLGVWEIEQGVWEFHDLDLNTIENEQTGNAVVDSATGAGEASIAAGQTGFDFPALPPELRNVLYELQVRPPTTVIKLYPPRATDSPTPAPALAFASHEIGRESMPLLYQNVALVLRPQPDFVVVTFPRSLLRAMPSFARYVNTLEVEFVFRAPRLETTGNGTVLDFQMKFEMDSKKGFKITASAHDPMTEYDRAKILKSAENMAKEVKALLLGYLNQDSVLMKQLVEAEGGLVFTWTKWVNPYSV</sequence>
<dbReference type="GeneID" id="13397588"/>
<dbReference type="InterPro" id="IPR038883">
    <property type="entry name" value="AN11006-like"/>
</dbReference>
<name>F9XET8_ZYMTI</name>
<dbReference type="InParanoid" id="F9XET8"/>
<dbReference type="HOGENOM" id="CLU_639694_0_0_1"/>
<dbReference type="Proteomes" id="UP000008062">
    <property type="component" value="Chromosome 7"/>
</dbReference>
<proteinExistence type="predicted"/>
<dbReference type="PANTHER" id="PTHR42085:SF2">
    <property type="entry name" value="F-BOX DOMAIN-CONTAINING PROTEIN"/>
    <property type="match status" value="1"/>
</dbReference>
<dbReference type="OrthoDB" id="10390909at2759"/>
<dbReference type="KEGG" id="ztr:MYCGRDRAFT_94722"/>
<organism evidence="1 2">
    <name type="scientific">Zymoseptoria tritici (strain CBS 115943 / IPO323)</name>
    <name type="common">Speckled leaf blotch fungus</name>
    <name type="synonym">Septoria tritici</name>
    <dbReference type="NCBI Taxonomy" id="336722"/>
    <lineage>
        <taxon>Eukaryota</taxon>
        <taxon>Fungi</taxon>
        <taxon>Dikarya</taxon>
        <taxon>Ascomycota</taxon>
        <taxon>Pezizomycotina</taxon>
        <taxon>Dothideomycetes</taxon>
        <taxon>Dothideomycetidae</taxon>
        <taxon>Mycosphaerellales</taxon>
        <taxon>Mycosphaerellaceae</taxon>
        <taxon>Zymoseptoria</taxon>
    </lineage>
</organism>
<dbReference type="AlphaFoldDB" id="F9XET8"/>
<keyword evidence="2" id="KW-1185">Reference proteome</keyword>
<gene>
    <name evidence="1" type="ORF">MYCGRDRAFT_94722</name>
</gene>
<dbReference type="RefSeq" id="XP_003850850.1">
    <property type="nucleotide sequence ID" value="XM_003850802.1"/>
</dbReference>
<accession>F9XET8</accession>